<organism evidence="1 2">
    <name type="scientific">Adineta ricciae</name>
    <name type="common">Rotifer</name>
    <dbReference type="NCBI Taxonomy" id="249248"/>
    <lineage>
        <taxon>Eukaryota</taxon>
        <taxon>Metazoa</taxon>
        <taxon>Spiralia</taxon>
        <taxon>Gnathifera</taxon>
        <taxon>Rotifera</taxon>
        <taxon>Eurotatoria</taxon>
        <taxon>Bdelloidea</taxon>
        <taxon>Adinetida</taxon>
        <taxon>Adinetidae</taxon>
        <taxon>Adineta</taxon>
    </lineage>
</organism>
<evidence type="ECO:0000313" key="1">
    <source>
        <dbReference type="EMBL" id="CAF1516143.1"/>
    </source>
</evidence>
<evidence type="ECO:0000313" key="2">
    <source>
        <dbReference type="Proteomes" id="UP000663828"/>
    </source>
</evidence>
<keyword evidence="2" id="KW-1185">Reference proteome</keyword>
<reference evidence="1" key="1">
    <citation type="submission" date="2021-02" db="EMBL/GenBank/DDBJ databases">
        <authorList>
            <person name="Nowell W R."/>
        </authorList>
    </citation>
    <scope>NUCLEOTIDE SEQUENCE</scope>
</reference>
<dbReference type="AlphaFoldDB" id="A0A815UHV7"/>
<gene>
    <name evidence="1" type="ORF">XAT740_LOCUS40508</name>
</gene>
<proteinExistence type="predicted"/>
<dbReference type="EMBL" id="CAJNOR010004615">
    <property type="protein sequence ID" value="CAF1516143.1"/>
    <property type="molecule type" value="Genomic_DNA"/>
</dbReference>
<dbReference type="Proteomes" id="UP000663828">
    <property type="component" value="Unassembled WGS sequence"/>
</dbReference>
<sequence>MASDYFTAKVQLKALLCIIVLVSLSYTMARTKFFNLIVSHYVTRLHSIVNYIDEPRMTCKRYFLNYTPSYWEDIWYNNIDEFQKNVCGRLSNADHFNKSVQMMQRLIELQRFGRNKTANADLTVDYLFSRMFYREECRNSNSNVSLRTGDISYLIEPLIGLLRDPFTVCPPIKSTSIPAGLYADANMQSKRFILLLVAAPFHNHSLFTPTEHIFPWSYQHAFDVRRPKLFLFDIGSSYFGSWGGNSNGASSLWFYEYHKRFHVKFDRIIAFEHSSLDAKSAWSQLPDDVFPVYTLINVGVGEAGKFNPWTMLQAIAETHDYVIVKIDIDTPALENALIEQIFKESKISSLIDELCVEHHVTIGEMIPFWGLPGRSLKDSYVLFRKMRQLGIRMHSWP</sequence>
<name>A0A815UHV7_ADIRI</name>
<accession>A0A815UHV7</accession>
<protein>
    <submittedName>
        <fullName evidence="1">Uncharacterized protein</fullName>
    </submittedName>
</protein>
<comment type="caution">
    <text evidence="1">The sequence shown here is derived from an EMBL/GenBank/DDBJ whole genome shotgun (WGS) entry which is preliminary data.</text>
</comment>